<evidence type="ECO:0000313" key="2">
    <source>
        <dbReference type="Proteomes" id="UP000265520"/>
    </source>
</evidence>
<keyword evidence="2" id="KW-1185">Reference proteome</keyword>
<reference evidence="1 2" key="1">
    <citation type="journal article" date="2018" name="Front. Plant Sci.">
        <title>Red Clover (Trifolium pratense) and Zigzag Clover (T. medium) - A Picture of Genomic Similarities and Differences.</title>
        <authorList>
            <person name="Dluhosova J."/>
            <person name="Istvanek J."/>
            <person name="Nedelnik J."/>
            <person name="Repkova J."/>
        </authorList>
    </citation>
    <scope>NUCLEOTIDE SEQUENCE [LARGE SCALE GENOMIC DNA]</scope>
    <source>
        <strain evidence="2">cv. 10/8</strain>
        <tissue evidence="1">Leaf</tissue>
    </source>
</reference>
<organism evidence="1 2">
    <name type="scientific">Trifolium medium</name>
    <dbReference type="NCBI Taxonomy" id="97028"/>
    <lineage>
        <taxon>Eukaryota</taxon>
        <taxon>Viridiplantae</taxon>
        <taxon>Streptophyta</taxon>
        <taxon>Embryophyta</taxon>
        <taxon>Tracheophyta</taxon>
        <taxon>Spermatophyta</taxon>
        <taxon>Magnoliopsida</taxon>
        <taxon>eudicotyledons</taxon>
        <taxon>Gunneridae</taxon>
        <taxon>Pentapetalae</taxon>
        <taxon>rosids</taxon>
        <taxon>fabids</taxon>
        <taxon>Fabales</taxon>
        <taxon>Fabaceae</taxon>
        <taxon>Papilionoideae</taxon>
        <taxon>50 kb inversion clade</taxon>
        <taxon>NPAAA clade</taxon>
        <taxon>Hologalegina</taxon>
        <taxon>IRL clade</taxon>
        <taxon>Trifolieae</taxon>
        <taxon>Trifolium</taxon>
    </lineage>
</organism>
<protein>
    <submittedName>
        <fullName evidence="1">Uncharacterized protein</fullName>
    </submittedName>
</protein>
<name>A0A392MDR6_9FABA</name>
<evidence type="ECO:0000313" key="1">
    <source>
        <dbReference type="EMBL" id="MCH85283.1"/>
    </source>
</evidence>
<proteinExistence type="predicted"/>
<dbReference type="Proteomes" id="UP000265520">
    <property type="component" value="Unassembled WGS sequence"/>
</dbReference>
<feature type="non-terminal residue" evidence="1">
    <location>
        <position position="1"/>
    </location>
</feature>
<dbReference type="AlphaFoldDB" id="A0A392MDR6"/>
<gene>
    <name evidence="1" type="ORF">A2U01_0006127</name>
</gene>
<comment type="caution">
    <text evidence="1">The sequence shown here is derived from an EMBL/GenBank/DDBJ whole genome shotgun (WGS) entry which is preliminary data.</text>
</comment>
<accession>A0A392MDR6</accession>
<sequence>VSLMIAAMKHDHGRELDDDGRDI</sequence>
<dbReference type="EMBL" id="LXQA010008220">
    <property type="protein sequence ID" value="MCH85283.1"/>
    <property type="molecule type" value="Genomic_DNA"/>
</dbReference>